<dbReference type="AlphaFoldDB" id="A0A197JW44"/>
<keyword evidence="3" id="KW-1185">Reference proteome</keyword>
<accession>A0A197JW44</accession>
<dbReference type="Proteomes" id="UP000078512">
    <property type="component" value="Unassembled WGS sequence"/>
</dbReference>
<keyword evidence="1" id="KW-0472">Membrane</keyword>
<sequence>MSLDNTSRIFVIVAFSILSVGAIGAMLNMGGCFRWFKTSHSNPTATATPTQESTDFSALPPYTTVEMGDAHIKNLPVCASEPKLDLFS</sequence>
<proteinExistence type="predicted"/>
<organism evidence="2 3">
    <name type="scientific">Linnemannia elongata AG-77</name>
    <dbReference type="NCBI Taxonomy" id="1314771"/>
    <lineage>
        <taxon>Eukaryota</taxon>
        <taxon>Fungi</taxon>
        <taxon>Fungi incertae sedis</taxon>
        <taxon>Mucoromycota</taxon>
        <taxon>Mortierellomycotina</taxon>
        <taxon>Mortierellomycetes</taxon>
        <taxon>Mortierellales</taxon>
        <taxon>Mortierellaceae</taxon>
        <taxon>Linnemannia</taxon>
    </lineage>
</organism>
<keyword evidence="1" id="KW-0812">Transmembrane</keyword>
<feature type="transmembrane region" description="Helical" evidence="1">
    <location>
        <begin position="6"/>
        <end position="27"/>
    </location>
</feature>
<gene>
    <name evidence="2" type="ORF">K457DRAFT_19595</name>
</gene>
<dbReference type="EMBL" id="KV442043">
    <property type="protein sequence ID" value="OAQ29188.1"/>
    <property type="molecule type" value="Genomic_DNA"/>
</dbReference>
<name>A0A197JW44_9FUNG</name>
<evidence type="ECO:0000313" key="3">
    <source>
        <dbReference type="Proteomes" id="UP000078512"/>
    </source>
</evidence>
<evidence type="ECO:0000256" key="1">
    <source>
        <dbReference type="SAM" id="Phobius"/>
    </source>
</evidence>
<reference evidence="2 3" key="1">
    <citation type="submission" date="2016-05" db="EMBL/GenBank/DDBJ databases">
        <title>Genome sequencing reveals origins of a unique bacterial endosymbiosis in the earliest lineages of terrestrial Fungi.</title>
        <authorList>
            <consortium name="DOE Joint Genome Institute"/>
            <person name="Uehling J."/>
            <person name="Gryganskyi A."/>
            <person name="Hameed K."/>
            <person name="Tschaplinski T."/>
            <person name="Misztal P."/>
            <person name="Wu S."/>
            <person name="Desiro A."/>
            <person name="Vande Pol N."/>
            <person name="Du Z.-Y."/>
            <person name="Zienkiewicz A."/>
            <person name="Zienkiewicz K."/>
            <person name="Morin E."/>
            <person name="Tisserant E."/>
            <person name="Splivallo R."/>
            <person name="Hainaut M."/>
            <person name="Henrissat B."/>
            <person name="Ohm R."/>
            <person name="Kuo A."/>
            <person name="Yan J."/>
            <person name="Lipzen A."/>
            <person name="Nolan M."/>
            <person name="Labutti K."/>
            <person name="Barry K."/>
            <person name="Goldstein A."/>
            <person name="Labbe J."/>
            <person name="Schadt C."/>
            <person name="Tuskan G."/>
            <person name="Grigoriev I."/>
            <person name="Martin F."/>
            <person name="Vilgalys R."/>
            <person name="Bonito G."/>
        </authorList>
    </citation>
    <scope>NUCLEOTIDE SEQUENCE [LARGE SCALE GENOMIC DNA]</scope>
    <source>
        <strain evidence="2 3">AG-77</strain>
    </source>
</reference>
<keyword evidence="1" id="KW-1133">Transmembrane helix</keyword>
<protein>
    <submittedName>
        <fullName evidence="2">Uncharacterized protein</fullName>
    </submittedName>
</protein>
<evidence type="ECO:0000313" key="2">
    <source>
        <dbReference type="EMBL" id="OAQ29188.1"/>
    </source>
</evidence>